<dbReference type="PANTHER" id="PTHR37478:SF2">
    <property type="entry name" value="UPF0251 PROTEIN TK0562"/>
    <property type="match status" value="1"/>
</dbReference>
<dbReference type="Proteomes" id="UP000246278">
    <property type="component" value="Unassembled WGS sequence"/>
</dbReference>
<comment type="similarity">
    <text evidence="1 2">Belongs to the UPF0251 family.</text>
</comment>
<evidence type="ECO:0000256" key="1">
    <source>
        <dbReference type="ARBA" id="ARBA00009350"/>
    </source>
</evidence>
<dbReference type="InterPro" id="IPR002852">
    <property type="entry name" value="UPF0251"/>
</dbReference>
<dbReference type="Pfam" id="PF02001">
    <property type="entry name" value="DUF134"/>
    <property type="match status" value="1"/>
</dbReference>
<dbReference type="PANTHER" id="PTHR37478">
    <property type="match status" value="1"/>
</dbReference>
<sequence length="162" mass="18003">MVARLRRQGAGRPKSCRRVEDMPRVRCFKPQNTPRSQLEEVVVTVDELEAIRLADLERLYQAEAAEKMHVSRQTFGRILESAHKKVAEAFVYGKSIVFEGGVFMKSEETGGAEKELCLCPKCGYEAEHNPGVPCRSMKCSECGATMIRKGGCGVGRREGKGH</sequence>
<proteinExistence type="inferred from homology"/>
<dbReference type="HAMAP" id="MF_00674">
    <property type="entry name" value="UPF0251"/>
    <property type="match status" value="1"/>
</dbReference>
<dbReference type="RefSeq" id="WP_110022104.1">
    <property type="nucleotide sequence ID" value="NZ_PDNZ01000001.1"/>
</dbReference>
<protein>
    <recommendedName>
        <fullName evidence="2">UPF0251 protein CR164_01290</fullName>
    </recommendedName>
</protein>
<evidence type="ECO:0000256" key="2">
    <source>
        <dbReference type="HAMAP-Rule" id="MF_00674"/>
    </source>
</evidence>
<evidence type="ECO:0000313" key="3">
    <source>
        <dbReference type="EMBL" id="PWW83223.1"/>
    </source>
</evidence>
<organism evidence="3 4">
    <name type="scientific">Prosthecochloris marina</name>
    <dbReference type="NCBI Taxonomy" id="2017681"/>
    <lineage>
        <taxon>Bacteria</taxon>
        <taxon>Pseudomonadati</taxon>
        <taxon>Chlorobiota</taxon>
        <taxon>Chlorobiia</taxon>
        <taxon>Chlorobiales</taxon>
        <taxon>Chlorobiaceae</taxon>
        <taxon>Prosthecochloris</taxon>
    </lineage>
</organism>
<keyword evidence="4" id="KW-1185">Reference proteome</keyword>
<dbReference type="EMBL" id="PDNZ01000001">
    <property type="protein sequence ID" value="PWW83223.1"/>
    <property type="molecule type" value="Genomic_DNA"/>
</dbReference>
<name>A0A317T915_9CHLB</name>
<accession>A0A317T915</accession>
<gene>
    <name evidence="3" type="ORF">CR164_01290</name>
</gene>
<reference evidence="4" key="1">
    <citation type="submission" date="2017-10" db="EMBL/GenBank/DDBJ databases">
        <authorList>
            <person name="Gaisin V.A."/>
            <person name="Rysina M.S."/>
            <person name="Grouzdev D.S."/>
        </authorList>
    </citation>
    <scope>NUCLEOTIDE SEQUENCE [LARGE SCALE GENOMIC DNA]</scope>
    <source>
        <strain evidence="4">V1</strain>
    </source>
</reference>
<dbReference type="OrthoDB" id="280278at2"/>
<comment type="caution">
    <text evidence="3">The sequence shown here is derived from an EMBL/GenBank/DDBJ whole genome shotgun (WGS) entry which is preliminary data.</text>
</comment>
<evidence type="ECO:0000313" key="4">
    <source>
        <dbReference type="Proteomes" id="UP000246278"/>
    </source>
</evidence>
<dbReference type="AlphaFoldDB" id="A0A317T915"/>